<accession>A0A8J3SKJ2</accession>
<organism evidence="2 3">
    <name type="scientific">Planobispora siamensis</name>
    <dbReference type="NCBI Taxonomy" id="936338"/>
    <lineage>
        <taxon>Bacteria</taxon>
        <taxon>Bacillati</taxon>
        <taxon>Actinomycetota</taxon>
        <taxon>Actinomycetes</taxon>
        <taxon>Streptosporangiales</taxon>
        <taxon>Streptosporangiaceae</taxon>
        <taxon>Planobispora</taxon>
    </lineage>
</organism>
<sequence length="106" mass="11561">MIRADGRIRQERGRGRTRQECRTGEQDGPGGEQGEKTSHGTPQISHDVDRSNGSPAGTKGQSPAAAFPQVNMAISRHDQVKVDQTSAKPFRFHQLGNGFVTVFMDV</sequence>
<evidence type="ECO:0000256" key="1">
    <source>
        <dbReference type="SAM" id="MobiDB-lite"/>
    </source>
</evidence>
<feature type="region of interest" description="Disordered" evidence="1">
    <location>
        <begin position="1"/>
        <end position="70"/>
    </location>
</feature>
<dbReference type="AlphaFoldDB" id="A0A8J3SKJ2"/>
<gene>
    <name evidence="2" type="ORF">Psi01_67280</name>
</gene>
<feature type="compositionally biased region" description="Polar residues" evidence="1">
    <location>
        <begin position="51"/>
        <end position="61"/>
    </location>
</feature>
<comment type="caution">
    <text evidence="2">The sequence shown here is derived from an EMBL/GenBank/DDBJ whole genome shotgun (WGS) entry which is preliminary data.</text>
</comment>
<dbReference type="Proteomes" id="UP000619788">
    <property type="component" value="Unassembled WGS sequence"/>
</dbReference>
<evidence type="ECO:0000313" key="3">
    <source>
        <dbReference type="Proteomes" id="UP000619788"/>
    </source>
</evidence>
<keyword evidence="3" id="KW-1185">Reference proteome</keyword>
<dbReference type="EMBL" id="BOOJ01000059">
    <property type="protein sequence ID" value="GIH96098.1"/>
    <property type="molecule type" value="Genomic_DNA"/>
</dbReference>
<proteinExistence type="predicted"/>
<reference evidence="2 3" key="1">
    <citation type="submission" date="2021-01" db="EMBL/GenBank/DDBJ databases">
        <title>Whole genome shotgun sequence of Planobispora siamensis NBRC 107568.</title>
        <authorList>
            <person name="Komaki H."/>
            <person name="Tamura T."/>
        </authorList>
    </citation>
    <scope>NUCLEOTIDE SEQUENCE [LARGE SCALE GENOMIC DNA]</scope>
    <source>
        <strain evidence="2 3">NBRC 107568</strain>
    </source>
</reference>
<protein>
    <submittedName>
        <fullName evidence="2">Uncharacterized protein</fullName>
    </submittedName>
</protein>
<feature type="compositionally biased region" description="Basic and acidic residues" evidence="1">
    <location>
        <begin position="1"/>
        <end position="25"/>
    </location>
</feature>
<name>A0A8J3SKJ2_9ACTN</name>
<evidence type="ECO:0000313" key="2">
    <source>
        <dbReference type="EMBL" id="GIH96098.1"/>
    </source>
</evidence>